<sequence>MTLHNLDLALRVDEPSRVRDHIIKLKHYFNKASEMKVELSEKFLKWLILESLPTSFDVVKLTYNALKEEWTLEELMSIVVQHEVSLKKNETHSLTLVTDQIGHKQADFFKFKNWLEKKKKDTGATIHVTNSLQEMTTKGSRQSMKECVYMGDGSKVKGKMTAKTRKKKIDRPLRLRWSFNWEKPIKAVKSDRGEWGCRKEESHIVGYVPSKSVPKTPYKLWSGKKPSLHYFHVWGCKVEGVLDFIVHLIPLGSLSQTGLYTLKMKLMLIPILCLVRYFWRRACYNSFPTSHVPKWMFLLSNNQPLIKEHGDQVEPSIPVDGTEHEYDGYNASDPVSYQKAIHCPQFTSWKEAMDDEMNSMSMKGVGIWSNCHMVRFNTHNCSSTRAPIVKADKFSKAQCPQNDDEREEMRTIPYSSLVDSLMYAQVCTHPDIAFVVSMLGRYLSNPGSTLESC</sequence>
<organism evidence="1 2">
    <name type="scientific">Vitis vinifera</name>
    <name type="common">Grape</name>
    <dbReference type="NCBI Taxonomy" id="29760"/>
    <lineage>
        <taxon>Eukaryota</taxon>
        <taxon>Viridiplantae</taxon>
        <taxon>Streptophyta</taxon>
        <taxon>Embryophyta</taxon>
        <taxon>Tracheophyta</taxon>
        <taxon>Spermatophyta</taxon>
        <taxon>Magnoliopsida</taxon>
        <taxon>eudicotyledons</taxon>
        <taxon>Gunneridae</taxon>
        <taxon>Pentapetalae</taxon>
        <taxon>rosids</taxon>
        <taxon>Vitales</taxon>
        <taxon>Vitaceae</taxon>
        <taxon>Viteae</taxon>
        <taxon>Vitis</taxon>
    </lineage>
</organism>
<dbReference type="AlphaFoldDB" id="A0A438GTC2"/>
<dbReference type="Proteomes" id="UP000288805">
    <property type="component" value="Unassembled WGS sequence"/>
</dbReference>
<dbReference type="Pfam" id="PF14223">
    <property type="entry name" value="Retrotran_gag_2"/>
    <property type="match status" value="1"/>
</dbReference>
<name>A0A438GTC2_VITVI</name>
<accession>A0A438GTC2</accession>
<reference evidence="1 2" key="1">
    <citation type="journal article" date="2018" name="PLoS Genet.">
        <title>Population sequencing reveals clonal diversity and ancestral inbreeding in the grapevine cultivar Chardonnay.</title>
        <authorList>
            <person name="Roach M.J."/>
            <person name="Johnson D.L."/>
            <person name="Bohlmann J."/>
            <person name="van Vuuren H.J."/>
            <person name="Jones S.J."/>
            <person name="Pretorius I.S."/>
            <person name="Schmidt S.A."/>
            <person name="Borneman A.R."/>
        </authorList>
    </citation>
    <scope>NUCLEOTIDE SEQUENCE [LARGE SCALE GENOMIC DNA]</scope>
    <source>
        <strain evidence="2">cv. Chardonnay</strain>
        <tissue evidence="1">Leaf</tissue>
    </source>
</reference>
<evidence type="ECO:0000313" key="1">
    <source>
        <dbReference type="EMBL" id="RVW75418.1"/>
    </source>
</evidence>
<comment type="caution">
    <text evidence="1">The sequence shown here is derived from an EMBL/GenBank/DDBJ whole genome shotgun (WGS) entry which is preliminary data.</text>
</comment>
<protein>
    <submittedName>
        <fullName evidence="1">Retrovirus-related Pol polyprotein from transposon TNT 1-94</fullName>
    </submittedName>
</protein>
<proteinExistence type="predicted"/>
<evidence type="ECO:0000313" key="2">
    <source>
        <dbReference type="Proteomes" id="UP000288805"/>
    </source>
</evidence>
<gene>
    <name evidence="1" type="primary">POLX_600</name>
    <name evidence="1" type="ORF">CK203_060500</name>
</gene>
<dbReference type="EMBL" id="QGNW01000349">
    <property type="protein sequence ID" value="RVW75418.1"/>
    <property type="molecule type" value="Genomic_DNA"/>
</dbReference>